<evidence type="ECO:0000313" key="1">
    <source>
        <dbReference type="EMBL" id="EEF59713.1"/>
    </source>
</evidence>
<dbReference type="PANTHER" id="PTHR12697">
    <property type="entry name" value="PBS LYASE HEAT-LIKE PROTEIN"/>
    <property type="match status" value="1"/>
</dbReference>
<dbReference type="Proteomes" id="UP000003688">
    <property type="component" value="Unassembled WGS sequence"/>
</dbReference>
<evidence type="ECO:0000313" key="2">
    <source>
        <dbReference type="Proteomes" id="UP000003688"/>
    </source>
</evidence>
<dbReference type="STRING" id="320771.Cflav_PD2534"/>
<sequence length="484" mass="53557" precursor="true">MKRWFRSRWLWVALVLALILFGGVVFLQHSVDNVMHPALDKLSKLPLSQRWSDSEMLKIRELGVRAVPSLRRVLKEKDSPTIRFLLWVKGKWPGVTKYNSHFPDPAKLTERRSTACQVIQTLGPAGRSAAPELIEILKGKDLRDLNAAMMALGGIGVDADICERLDAVLEKGVPEWPRCYMMSAQAAVKPPSARTLKILVAALADSSPHVQNHAVQTLGSLGVNTPEIVAGLKHLQSVASDPLIQASSLAALWNLEHDSAMVFPGFVKLLENEIANFKPLSGGGSGGQGVDRGDQIVMGAGDAFQRMKLEGRDKSEALRLFESYCDKSDRIFIRMLMLPTMIELGYPRDKCLDVCRKGLDCSEDYYRIQAAELLATVAEKYSMEGIDLDALFHDRDVAVRVYAAKVHWLKNRNAKVVVPVLIESLDRAKYQSYYYAQVQPAALKLLGEIGLEANEAAGSLEKVLHDPDPAIVKLASEALVKIRK</sequence>
<dbReference type="PANTHER" id="PTHR12697:SF5">
    <property type="entry name" value="DEOXYHYPUSINE HYDROXYLASE"/>
    <property type="match status" value="1"/>
</dbReference>
<reference evidence="1 2" key="1">
    <citation type="journal article" date="2011" name="J. Bacteriol.">
        <title>Genome sequence of 'Pedosphaera parvula' Ellin514, an aerobic Verrucomicrobial isolate from pasture soil.</title>
        <authorList>
            <person name="Kant R."/>
            <person name="van Passel M.W."/>
            <person name="Sangwan P."/>
            <person name="Palva A."/>
            <person name="Lucas S."/>
            <person name="Copeland A."/>
            <person name="Lapidus A."/>
            <person name="Glavina Del Rio T."/>
            <person name="Dalin E."/>
            <person name="Tice H."/>
            <person name="Bruce D."/>
            <person name="Goodwin L."/>
            <person name="Pitluck S."/>
            <person name="Chertkov O."/>
            <person name="Larimer F.W."/>
            <person name="Land M.L."/>
            <person name="Hauser L."/>
            <person name="Brettin T.S."/>
            <person name="Detter J.C."/>
            <person name="Han S."/>
            <person name="de Vos W.M."/>
            <person name="Janssen P.H."/>
            <person name="Smidt H."/>
        </authorList>
    </citation>
    <scope>NUCLEOTIDE SEQUENCE [LARGE SCALE GENOMIC DNA]</scope>
    <source>
        <strain evidence="1 2">Ellin514</strain>
    </source>
</reference>
<comment type="caution">
    <text evidence="1">The sequence shown here is derived from an EMBL/GenBank/DDBJ whole genome shotgun (WGS) entry which is preliminary data.</text>
</comment>
<keyword evidence="2" id="KW-1185">Reference proteome</keyword>
<gene>
    <name evidence="1" type="ORF">Cflav_PD2534</name>
</gene>
<name>B9XK75_PEDPL</name>
<dbReference type="GO" id="GO:0016491">
    <property type="term" value="F:oxidoreductase activity"/>
    <property type="evidence" value="ECO:0007669"/>
    <property type="project" value="TreeGrafter"/>
</dbReference>
<dbReference type="EMBL" id="ABOX02000024">
    <property type="protein sequence ID" value="EEF59713.1"/>
    <property type="molecule type" value="Genomic_DNA"/>
</dbReference>
<protein>
    <recommendedName>
        <fullName evidence="3">PBS lyase HEAT domain protein repeat-containing protein</fullName>
    </recommendedName>
</protein>
<proteinExistence type="predicted"/>
<dbReference type="InterPro" id="IPR016024">
    <property type="entry name" value="ARM-type_fold"/>
</dbReference>
<accession>B9XK75</accession>
<dbReference type="Gene3D" id="1.25.10.10">
    <property type="entry name" value="Leucine-rich Repeat Variant"/>
    <property type="match status" value="2"/>
</dbReference>
<dbReference type="AlphaFoldDB" id="B9XK75"/>
<dbReference type="RefSeq" id="WP_007416218.1">
    <property type="nucleotide sequence ID" value="NZ_ABOX02000024.1"/>
</dbReference>
<evidence type="ECO:0008006" key="3">
    <source>
        <dbReference type="Google" id="ProtNLM"/>
    </source>
</evidence>
<dbReference type="SUPFAM" id="SSF48371">
    <property type="entry name" value="ARM repeat"/>
    <property type="match status" value="1"/>
</dbReference>
<dbReference type="InterPro" id="IPR011989">
    <property type="entry name" value="ARM-like"/>
</dbReference>
<organism evidence="1 2">
    <name type="scientific">Pedosphaera parvula (strain Ellin514)</name>
    <dbReference type="NCBI Taxonomy" id="320771"/>
    <lineage>
        <taxon>Bacteria</taxon>
        <taxon>Pseudomonadati</taxon>
        <taxon>Verrucomicrobiota</taxon>
        <taxon>Pedosphaerae</taxon>
        <taxon>Pedosphaerales</taxon>
        <taxon>Pedosphaeraceae</taxon>
        <taxon>Pedosphaera</taxon>
    </lineage>
</organism>